<feature type="compositionally biased region" description="Low complexity" evidence="1">
    <location>
        <begin position="123"/>
        <end position="148"/>
    </location>
</feature>
<proteinExistence type="predicted"/>
<accession>A0A8J2M0U0</accession>
<dbReference type="AlphaFoldDB" id="A0A8J2M0U0"/>
<evidence type="ECO:0000256" key="1">
    <source>
        <dbReference type="SAM" id="MobiDB-lite"/>
    </source>
</evidence>
<name>A0A8J2M0U0_9HEXA</name>
<evidence type="ECO:0008006" key="4">
    <source>
        <dbReference type="Google" id="ProtNLM"/>
    </source>
</evidence>
<dbReference type="EMBL" id="CAJVCH010561129">
    <property type="protein sequence ID" value="CAG7831591.1"/>
    <property type="molecule type" value="Genomic_DNA"/>
</dbReference>
<keyword evidence="3" id="KW-1185">Reference proteome</keyword>
<organism evidence="2 3">
    <name type="scientific">Allacma fusca</name>
    <dbReference type="NCBI Taxonomy" id="39272"/>
    <lineage>
        <taxon>Eukaryota</taxon>
        <taxon>Metazoa</taxon>
        <taxon>Ecdysozoa</taxon>
        <taxon>Arthropoda</taxon>
        <taxon>Hexapoda</taxon>
        <taxon>Collembola</taxon>
        <taxon>Symphypleona</taxon>
        <taxon>Sminthuridae</taxon>
        <taxon>Allacma</taxon>
    </lineage>
</organism>
<sequence>MLHPINYRTFDLDCGRKSHRVSELRRYKIFQSPGRGSCRGEAERRVFFFGLAICAMEHLLHGKGSGGERRVSRSFRGYRRNIFHDVCRSSLRTHLLLSLVLILIYTKSPVECSTPHSVDKRSGASSSSDYSASATSNPSNGGTSSSVSHPVVPGASVHLFPRYGYLSLSMRVVPRNDSLNWIFLEPSKDVFLPGTTKIQEQSFTTSDNSLPLHNEFHIDLCEDAQQLIQAYFRRFIIEGLDKPWHAFAGGWRTPSLAKFFGIDPVFIKGDFRYMLVRVLMVRKAGRIAPLPNITVTPELQEFLNDFRSKDYQSSFNFFNEVGTHYISSFLTGNSIYQVFVYDQQGYDAVKRRLSETGWVRSSYMAQLPYLLPLWVKHMGKVMLLNADPQTTQHIREALTIRFLFSVYPNIFKMHDNSDLVRLVEKYLKAEPDGLLGLELKTLDVVFRDPAKRKWFMESLQQTMQLWEINLR</sequence>
<reference evidence="2" key="1">
    <citation type="submission" date="2021-06" db="EMBL/GenBank/DDBJ databases">
        <authorList>
            <person name="Hodson N. C."/>
            <person name="Mongue J. A."/>
            <person name="Jaron S. K."/>
        </authorList>
    </citation>
    <scope>NUCLEOTIDE SEQUENCE</scope>
</reference>
<comment type="caution">
    <text evidence="2">The sequence shown here is derived from an EMBL/GenBank/DDBJ whole genome shotgun (WGS) entry which is preliminary data.</text>
</comment>
<gene>
    <name evidence="2" type="ORF">AFUS01_LOCUS41329</name>
</gene>
<feature type="region of interest" description="Disordered" evidence="1">
    <location>
        <begin position="112"/>
        <end position="149"/>
    </location>
</feature>
<evidence type="ECO:0000313" key="2">
    <source>
        <dbReference type="EMBL" id="CAG7831591.1"/>
    </source>
</evidence>
<dbReference type="Proteomes" id="UP000708208">
    <property type="component" value="Unassembled WGS sequence"/>
</dbReference>
<evidence type="ECO:0000313" key="3">
    <source>
        <dbReference type="Proteomes" id="UP000708208"/>
    </source>
</evidence>
<protein>
    <recommendedName>
        <fullName evidence="4">Torso-like protein</fullName>
    </recommendedName>
</protein>
<dbReference type="OrthoDB" id="10060229at2759"/>